<comment type="caution">
    <text evidence="1">The sequence shown here is derived from an EMBL/GenBank/DDBJ whole genome shotgun (WGS) entry which is preliminary data.</text>
</comment>
<accession>A0A2M8L778</accession>
<dbReference type="Proteomes" id="UP000231579">
    <property type="component" value="Unassembled WGS sequence"/>
</dbReference>
<reference evidence="2" key="1">
    <citation type="submission" date="2017-09" db="EMBL/GenBank/DDBJ databases">
        <title>Depth-based differentiation of microbial function through sediment-hosted aquifers and enrichment of novel symbionts in the deep terrestrial subsurface.</title>
        <authorList>
            <person name="Probst A.J."/>
            <person name="Ladd B."/>
            <person name="Jarett J.K."/>
            <person name="Geller-Mcgrath D.E."/>
            <person name="Sieber C.M.K."/>
            <person name="Emerson J.B."/>
            <person name="Anantharaman K."/>
            <person name="Thomas B.C."/>
            <person name="Malmstrom R."/>
            <person name="Stieglmeier M."/>
            <person name="Klingl A."/>
            <person name="Woyke T."/>
            <person name="Ryan C.M."/>
            <person name="Banfield J.F."/>
        </authorList>
    </citation>
    <scope>NUCLEOTIDE SEQUENCE [LARGE SCALE GENOMIC DNA]</scope>
</reference>
<name>A0A2M8L778_9BACT</name>
<evidence type="ECO:0000313" key="1">
    <source>
        <dbReference type="EMBL" id="PJE70096.1"/>
    </source>
</evidence>
<sequence>MTPEKHRGYPFPDGEIHQESQALGSYQSWDEWRGNLEKWLGCDFSKINGTVNQTLKEAYNLRRNIQRGEATLDEWLMFSRELSDKFLDNHGDKLALIVQRTEASEISQKAAELRGRPNEY</sequence>
<proteinExistence type="predicted"/>
<dbReference type="AlphaFoldDB" id="A0A2M8L778"/>
<evidence type="ECO:0000313" key="2">
    <source>
        <dbReference type="Proteomes" id="UP000231579"/>
    </source>
</evidence>
<protein>
    <submittedName>
        <fullName evidence="1">Uncharacterized protein</fullName>
    </submittedName>
</protein>
<organism evidence="1 2">
    <name type="scientific">Candidatus Shapirobacteria bacterium CG10_big_fil_rev_8_21_14_0_10_48_15</name>
    <dbReference type="NCBI Taxonomy" id="1974484"/>
    <lineage>
        <taxon>Bacteria</taxon>
        <taxon>Candidatus Shapironibacteriota</taxon>
    </lineage>
</organism>
<gene>
    <name evidence="1" type="ORF">COU97_01560</name>
</gene>
<dbReference type="EMBL" id="PFEM01000023">
    <property type="protein sequence ID" value="PJE70096.1"/>
    <property type="molecule type" value="Genomic_DNA"/>
</dbReference>